<comment type="caution">
    <text evidence="4">The sequence shown here is derived from an EMBL/GenBank/DDBJ whole genome shotgun (WGS) entry which is preliminary data.</text>
</comment>
<reference evidence="4" key="1">
    <citation type="submission" date="2021-02" db="EMBL/GenBank/DDBJ databases">
        <authorList>
            <person name="Nowell W R."/>
        </authorList>
    </citation>
    <scope>NUCLEOTIDE SEQUENCE</scope>
</reference>
<dbReference type="PROSITE" id="PS50021">
    <property type="entry name" value="CH"/>
    <property type="match status" value="1"/>
</dbReference>
<keyword evidence="2" id="KW-1133">Transmembrane helix</keyword>
<evidence type="ECO:0000313" key="4">
    <source>
        <dbReference type="EMBL" id="CAF1492248.1"/>
    </source>
</evidence>
<feature type="domain" description="Calponin-homology (CH)" evidence="3">
    <location>
        <begin position="100"/>
        <end position="204"/>
    </location>
</feature>
<protein>
    <recommendedName>
        <fullName evidence="3">Calponin-homology (CH) domain-containing protein</fullName>
    </recommendedName>
</protein>
<dbReference type="Gene3D" id="1.10.418.10">
    <property type="entry name" value="Calponin-like domain"/>
    <property type="match status" value="1"/>
</dbReference>
<dbReference type="Pfam" id="PF00307">
    <property type="entry name" value="CH"/>
    <property type="match status" value="1"/>
</dbReference>
<organism evidence="4 5">
    <name type="scientific">Rotaria magnacalcarata</name>
    <dbReference type="NCBI Taxonomy" id="392030"/>
    <lineage>
        <taxon>Eukaryota</taxon>
        <taxon>Metazoa</taxon>
        <taxon>Spiralia</taxon>
        <taxon>Gnathifera</taxon>
        <taxon>Rotifera</taxon>
        <taxon>Eurotatoria</taxon>
        <taxon>Bdelloidea</taxon>
        <taxon>Philodinida</taxon>
        <taxon>Philodinidae</taxon>
        <taxon>Rotaria</taxon>
    </lineage>
</organism>
<dbReference type="InterPro" id="IPR036872">
    <property type="entry name" value="CH_dom_sf"/>
</dbReference>
<dbReference type="InterPro" id="IPR001715">
    <property type="entry name" value="CH_dom"/>
</dbReference>
<proteinExistence type="predicted"/>
<dbReference type="EMBL" id="CAJNOW010006623">
    <property type="protein sequence ID" value="CAF1492248.1"/>
    <property type="molecule type" value="Genomic_DNA"/>
</dbReference>
<keyword evidence="2" id="KW-0472">Membrane</keyword>
<dbReference type="AlphaFoldDB" id="A0A815SMH4"/>
<evidence type="ECO:0000259" key="3">
    <source>
        <dbReference type="PROSITE" id="PS50021"/>
    </source>
</evidence>
<dbReference type="SUPFAM" id="SSF47576">
    <property type="entry name" value="Calponin-homology domain, CH-domain"/>
    <property type="match status" value="1"/>
</dbReference>
<evidence type="ECO:0000256" key="1">
    <source>
        <dbReference type="SAM" id="MobiDB-lite"/>
    </source>
</evidence>
<dbReference type="Proteomes" id="UP000663834">
    <property type="component" value="Unassembled WGS sequence"/>
</dbReference>
<sequence length="555" mass="64026">MSYSKRHEWCSSSIPTTLCPSNVDKSTQPCPLPSSVCASTLLITNRNSHSVPINTDIISSAFDSKEESQLTTYVLSPSLDHSQDYYTRKRIEQLHNRMDDIQISSFLKFINYHLSSKNDQKLVKDLSQDLANGHVLIDLIEIFSSTKLKREHGHTRFHSLTNVQYVLDYLKLHMQHINISPHDIVSGNRKQILALLWIIMKIFDFPSFHIATNKHIHNENTIFSYGQDRSDLLKWTNRLLNKILNSKLIYIKDFYLKTWIDSSYLSLIIKYLCPFSLKYGTTEYFDYLKQLDELNPINKQQHFELCLSLSNYCFNTNSIIDFADRTEKSLLRFFSDLKQNILFILKSNHIGKLTKTNPYTKQLYDTVLETTNIEHSQTINEDDDYLIYDEDKQQESINQSEICQSSTNDAEGDQVPTREENTNLTEPIEQSMDEIKNTEEPVVHAESQSSPIDPANVVQEQQPACQNLIEAVASINESIENLHNQSSLRTRKIKKKKSSISVEKLPATYVSTPSSNGDLFIKLIECVRDPKLIAFKYILLLACVCFSILIIFIHK</sequence>
<keyword evidence="2" id="KW-0812">Transmembrane</keyword>
<feature type="compositionally biased region" description="Polar residues" evidence="1">
    <location>
        <begin position="397"/>
        <end position="409"/>
    </location>
</feature>
<dbReference type="SMART" id="SM00033">
    <property type="entry name" value="CH"/>
    <property type="match status" value="1"/>
</dbReference>
<accession>A0A815SMH4</accession>
<name>A0A815SMH4_9BILA</name>
<feature type="transmembrane region" description="Helical" evidence="2">
    <location>
        <begin position="534"/>
        <end position="553"/>
    </location>
</feature>
<gene>
    <name evidence="4" type="ORF">KQP761_LOCUS14163</name>
</gene>
<evidence type="ECO:0000256" key="2">
    <source>
        <dbReference type="SAM" id="Phobius"/>
    </source>
</evidence>
<dbReference type="PANTHER" id="PTHR11915">
    <property type="entry name" value="SPECTRIN/FILAMIN RELATED CYTOSKELETAL PROTEIN"/>
    <property type="match status" value="1"/>
</dbReference>
<feature type="region of interest" description="Disordered" evidence="1">
    <location>
        <begin position="397"/>
        <end position="420"/>
    </location>
</feature>
<dbReference type="OrthoDB" id="18740at2759"/>
<evidence type="ECO:0000313" key="5">
    <source>
        <dbReference type="Proteomes" id="UP000663834"/>
    </source>
</evidence>